<evidence type="ECO:0000313" key="1">
    <source>
        <dbReference type="EMBL" id="MBS2547830.1"/>
    </source>
</evidence>
<comment type="caution">
    <text evidence="1">The sequence shown here is derived from an EMBL/GenBank/DDBJ whole genome shotgun (WGS) entry which is preliminary data.</text>
</comment>
<evidence type="ECO:0000313" key="2">
    <source>
        <dbReference type="Proteomes" id="UP000730482"/>
    </source>
</evidence>
<dbReference type="RefSeq" id="WP_212009406.1">
    <property type="nucleotide sequence ID" value="NZ_JAAFYZ010000035.1"/>
</dbReference>
<organism evidence="1 2">
    <name type="scientific">Catenulispora pinistramenti</name>
    <dbReference type="NCBI Taxonomy" id="2705254"/>
    <lineage>
        <taxon>Bacteria</taxon>
        <taxon>Bacillati</taxon>
        <taxon>Actinomycetota</taxon>
        <taxon>Actinomycetes</taxon>
        <taxon>Catenulisporales</taxon>
        <taxon>Catenulisporaceae</taxon>
        <taxon>Catenulispora</taxon>
    </lineage>
</organism>
<reference evidence="1 2" key="1">
    <citation type="submission" date="2020-02" db="EMBL/GenBank/DDBJ databases">
        <title>Acidophilic actinobacteria isolated from forest soil.</title>
        <authorList>
            <person name="Golinska P."/>
        </authorList>
    </citation>
    <scope>NUCLEOTIDE SEQUENCE [LARGE SCALE GENOMIC DNA]</scope>
    <source>
        <strain evidence="1 2">NL8</strain>
    </source>
</reference>
<keyword evidence="2" id="KW-1185">Reference proteome</keyword>
<accession>A0ABS5KP58</accession>
<protein>
    <submittedName>
        <fullName evidence="1">Uncharacterized protein</fullName>
    </submittedName>
</protein>
<gene>
    <name evidence="1" type="ORF">KGQ19_13230</name>
</gene>
<dbReference type="Proteomes" id="UP000730482">
    <property type="component" value="Unassembled WGS sequence"/>
</dbReference>
<name>A0ABS5KP58_9ACTN</name>
<sequence length="479" mass="50662">MAGDAVGGEASGVVGVEAGGVVGGEASGAAGAEEPERAATGSEVALAGVADLAVVGESVLARRMSELGLADEPRVVWRRPIDEDLSVGACEDGTLGLHLVRLAEVGLNAPVGWVDAATGAEVNPLGPYIVAGSVIGPVDTVVRVDPRSGYLVFTDQDHPGRANTVAIGRLSSEVAWMIVADRITKTLGYGWPLWVHDDHPDAEVLIPYATQFTDDFLWQLSDPLSGRPVWGVDWMEELEPPTGAGPDPTQVVLALLPGGTRGYDGLLGLSAEDGTPLWRLFYTTVGNRYRSRKHPIYAGKSDTCVVFAEVIDEMSCACGEVVVPGGFPERFCESCGQGFDYRVTIQVHSRATGGLLFARSWPDLNAPVTEVADVVDIRSEVLLTREGSFVRGYSLPEGRQLWSLTPPTGTTFHDSGCHPHSRWAWLRGVADASEGLFVHAATGRTLALPGAVHHTPDDHVVTHVDGELVCWALPGGGIG</sequence>
<proteinExistence type="predicted"/>
<dbReference type="EMBL" id="JAAFYZ010000035">
    <property type="protein sequence ID" value="MBS2547830.1"/>
    <property type="molecule type" value="Genomic_DNA"/>
</dbReference>